<name>A0ABN6CKA8_9ACTN</name>
<protein>
    <recommendedName>
        <fullName evidence="4">YjeF N-terminal domain-containing protein</fullName>
    </recommendedName>
</protein>
<gene>
    <name evidence="2" type="ORF">Aiant_60700</name>
</gene>
<organism evidence="2 3">
    <name type="scientific">Actinoplanes ianthinogenes</name>
    <dbReference type="NCBI Taxonomy" id="122358"/>
    <lineage>
        <taxon>Bacteria</taxon>
        <taxon>Bacillati</taxon>
        <taxon>Actinomycetota</taxon>
        <taxon>Actinomycetes</taxon>
        <taxon>Micromonosporales</taxon>
        <taxon>Micromonosporaceae</taxon>
        <taxon>Actinoplanes</taxon>
    </lineage>
</organism>
<proteinExistence type="predicted"/>
<accession>A0ABN6CKA8</accession>
<sequence>MISGTAALAELVRPASGTDESGAHRMLPVAAELGNLLPGGGLRRGSTVAVAGGRAARAGGGTSLMLALLAAASRAGSWCAVVGLPALGALAAAETGIVLERLALVPEPGPDWPTVVAALIDGVDVVVTAVPGPVSASIASRLAARARQRGSVLMPFGDWSGADVTLQVSRGRWEGLGDGRGRLRRREVTVVANGRGAAARPRELTLWMPGLTTRPDATPAIGGGTPATSPDTRPMPVVPEPSGDRAIRAVPAPADDVSPVRPASARAGDVSPARPASARAGDVSPVSASARAGGSGNRWGEGELVLVGAGTGADGTAGRSAGPGRRRGGEGKRRGVPAGSSGGS</sequence>
<dbReference type="Proteomes" id="UP000676967">
    <property type="component" value="Chromosome"/>
</dbReference>
<evidence type="ECO:0000313" key="2">
    <source>
        <dbReference type="EMBL" id="BCJ45413.1"/>
    </source>
</evidence>
<keyword evidence="3" id="KW-1185">Reference proteome</keyword>
<feature type="region of interest" description="Disordered" evidence="1">
    <location>
        <begin position="210"/>
        <end position="344"/>
    </location>
</feature>
<evidence type="ECO:0000256" key="1">
    <source>
        <dbReference type="SAM" id="MobiDB-lite"/>
    </source>
</evidence>
<reference evidence="2 3" key="1">
    <citation type="submission" date="2020-08" db="EMBL/GenBank/DDBJ databases">
        <title>Whole genome shotgun sequence of Actinoplanes ianthinogenes NBRC 13996.</title>
        <authorList>
            <person name="Komaki H."/>
            <person name="Tamura T."/>
        </authorList>
    </citation>
    <scope>NUCLEOTIDE SEQUENCE [LARGE SCALE GENOMIC DNA]</scope>
    <source>
        <strain evidence="2 3">NBRC 13996</strain>
    </source>
</reference>
<dbReference type="EMBL" id="AP023356">
    <property type="protein sequence ID" value="BCJ45413.1"/>
    <property type="molecule type" value="Genomic_DNA"/>
</dbReference>
<evidence type="ECO:0000313" key="3">
    <source>
        <dbReference type="Proteomes" id="UP000676967"/>
    </source>
</evidence>
<evidence type="ECO:0008006" key="4">
    <source>
        <dbReference type="Google" id="ProtNLM"/>
    </source>
</evidence>